<evidence type="ECO:0000313" key="2">
    <source>
        <dbReference type="EMBL" id="KAJ1972533.1"/>
    </source>
</evidence>
<keyword evidence="3" id="KW-1185">Reference proteome</keyword>
<name>A0A9W8B3Q0_9FUNG</name>
<dbReference type="Proteomes" id="UP001151582">
    <property type="component" value="Unassembled WGS sequence"/>
</dbReference>
<comment type="caution">
    <text evidence="2">The sequence shown here is derived from an EMBL/GenBank/DDBJ whole genome shotgun (WGS) entry which is preliminary data.</text>
</comment>
<dbReference type="AlphaFoldDB" id="A0A9W8B3Q0"/>
<feature type="non-terminal residue" evidence="2">
    <location>
        <position position="271"/>
    </location>
</feature>
<proteinExistence type="predicted"/>
<protein>
    <submittedName>
        <fullName evidence="2">Uncharacterized protein</fullName>
    </submittedName>
</protein>
<evidence type="ECO:0000256" key="1">
    <source>
        <dbReference type="SAM" id="MobiDB-lite"/>
    </source>
</evidence>
<accession>A0A9W8B3Q0</accession>
<feature type="region of interest" description="Disordered" evidence="1">
    <location>
        <begin position="1"/>
        <end position="41"/>
    </location>
</feature>
<organism evidence="2 3">
    <name type="scientific">Dimargaris verticillata</name>
    <dbReference type="NCBI Taxonomy" id="2761393"/>
    <lineage>
        <taxon>Eukaryota</taxon>
        <taxon>Fungi</taxon>
        <taxon>Fungi incertae sedis</taxon>
        <taxon>Zoopagomycota</taxon>
        <taxon>Kickxellomycotina</taxon>
        <taxon>Dimargaritomycetes</taxon>
        <taxon>Dimargaritales</taxon>
        <taxon>Dimargaritaceae</taxon>
        <taxon>Dimargaris</taxon>
    </lineage>
</organism>
<reference evidence="2" key="1">
    <citation type="submission" date="2022-07" db="EMBL/GenBank/DDBJ databases">
        <title>Phylogenomic reconstructions and comparative analyses of Kickxellomycotina fungi.</title>
        <authorList>
            <person name="Reynolds N.K."/>
            <person name="Stajich J.E."/>
            <person name="Barry K."/>
            <person name="Grigoriev I.V."/>
            <person name="Crous P."/>
            <person name="Smith M.E."/>
        </authorList>
    </citation>
    <scope>NUCLEOTIDE SEQUENCE</scope>
    <source>
        <strain evidence="2">RSA 567</strain>
    </source>
</reference>
<gene>
    <name evidence="2" type="ORF">H4R34_005378</name>
</gene>
<evidence type="ECO:0000313" key="3">
    <source>
        <dbReference type="Proteomes" id="UP001151582"/>
    </source>
</evidence>
<dbReference type="EMBL" id="JANBQB010001031">
    <property type="protein sequence ID" value="KAJ1972533.1"/>
    <property type="molecule type" value="Genomic_DNA"/>
</dbReference>
<sequence length="271" mass="29564">MPYTQAPVTGPYPVNNDSLPPSAANAPTVPHPPVDQSHLVNAGPWGLTQFVGDTPAVPQPDIDQQSPVNTDLSSYAQFFGDIPELQPWEDQSHLTNSEPLVFTPYSQVATSDLYPFDDESTHMQARTRYPPVTIDELNPTEEVYLPVGTADTGAPDQPIDFGSAPAGIVEPTDDLILDDALPDLPPQLHGATDHSPLPDRSSSAVLMEDGELRTPDLALAVKVPELRSAIRLELDKMPELERPRNYIMVEEMDYGSLSSGLSVMNLPEKYK</sequence>